<dbReference type="Proteomes" id="UP000377595">
    <property type="component" value="Unassembled WGS sequence"/>
</dbReference>
<dbReference type="EMBL" id="BLAF01000039">
    <property type="protein sequence ID" value="GES23200.1"/>
    <property type="molecule type" value="Genomic_DNA"/>
</dbReference>
<gene>
    <name evidence="1" type="ORF">Aple_060990</name>
</gene>
<evidence type="ECO:0000313" key="2">
    <source>
        <dbReference type="Proteomes" id="UP000377595"/>
    </source>
</evidence>
<name>A0A5M3XQT8_9ACTN</name>
<keyword evidence="2" id="KW-1185">Reference proteome</keyword>
<sequence>MGGDHQITHVVDRVIGRLRADQGRAREIGPRNQILQGQQGAWLPWPLLTMNFLKKSDISFESLDLRLHQHDALGNGRVRTGRRFIEILDVEGRYPDRSHELLPSAAERDLWRLPEALIRTIWQHESG</sequence>
<protein>
    <submittedName>
        <fullName evidence="1">Uncharacterized protein</fullName>
    </submittedName>
</protein>
<accession>A0A5M3XQT8</accession>
<comment type="caution">
    <text evidence="1">The sequence shown here is derived from an EMBL/GenBank/DDBJ whole genome shotgun (WGS) entry which is preliminary data.</text>
</comment>
<dbReference type="AlphaFoldDB" id="A0A5M3XQT8"/>
<organism evidence="1 2">
    <name type="scientific">Acrocarpospora pleiomorpha</name>
    <dbReference type="NCBI Taxonomy" id="90975"/>
    <lineage>
        <taxon>Bacteria</taxon>
        <taxon>Bacillati</taxon>
        <taxon>Actinomycetota</taxon>
        <taxon>Actinomycetes</taxon>
        <taxon>Streptosporangiales</taxon>
        <taxon>Streptosporangiaceae</taxon>
        <taxon>Acrocarpospora</taxon>
    </lineage>
</organism>
<evidence type="ECO:0000313" key="1">
    <source>
        <dbReference type="EMBL" id="GES23200.1"/>
    </source>
</evidence>
<proteinExistence type="predicted"/>
<reference evidence="1 2" key="1">
    <citation type="submission" date="2019-10" db="EMBL/GenBank/DDBJ databases">
        <title>Whole genome shotgun sequence of Acrocarpospora pleiomorpha NBRC 16267.</title>
        <authorList>
            <person name="Ichikawa N."/>
            <person name="Kimura A."/>
            <person name="Kitahashi Y."/>
            <person name="Komaki H."/>
            <person name="Oguchi A."/>
        </authorList>
    </citation>
    <scope>NUCLEOTIDE SEQUENCE [LARGE SCALE GENOMIC DNA]</scope>
    <source>
        <strain evidence="1 2">NBRC 16267</strain>
    </source>
</reference>